<dbReference type="InterPro" id="IPR050638">
    <property type="entry name" value="AA-Vitamin_Transporters"/>
</dbReference>
<proteinExistence type="inferred from homology"/>
<dbReference type="KEGG" id="aym:YM304_28990"/>
<protein>
    <recommendedName>
        <fullName evidence="7">EamA domain-containing protein</fullName>
    </recommendedName>
</protein>
<feature type="transmembrane region" description="Helical" evidence="6">
    <location>
        <begin position="78"/>
        <end position="98"/>
    </location>
</feature>
<name>A0A6C7EA54_ILUCY</name>
<feature type="transmembrane region" description="Helical" evidence="6">
    <location>
        <begin position="267"/>
        <end position="283"/>
    </location>
</feature>
<feature type="transmembrane region" description="Helical" evidence="6">
    <location>
        <begin position="151"/>
        <end position="169"/>
    </location>
</feature>
<dbReference type="EMBL" id="AP012057">
    <property type="protein sequence ID" value="BAN03213.1"/>
    <property type="molecule type" value="Genomic_DNA"/>
</dbReference>
<dbReference type="InterPro" id="IPR037185">
    <property type="entry name" value="EmrE-like"/>
</dbReference>
<comment type="subcellular location">
    <subcellularLocation>
        <location evidence="1">Membrane</location>
        <topology evidence="1">Multi-pass membrane protein</topology>
    </subcellularLocation>
</comment>
<dbReference type="Pfam" id="PF00892">
    <property type="entry name" value="EamA"/>
    <property type="match status" value="1"/>
</dbReference>
<evidence type="ECO:0000313" key="9">
    <source>
        <dbReference type="Proteomes" id="UP000011863"/>
    </source>
</evidence>
<accession>A0A6C7EA54</accession>
<reference evidence="8 9" key="1">
    <citation type="journal article" date="2013" name="Int. J. Syst. Evol. Microbiol.">
        <title>Ilumatobacter nonamiense sp. nov. and Ilumatobacter coccineum sp. nov., isolated from seashore sand.</title>
        <authorList>
            <person name="Matsumoto A."/>
            <person name="Kasai H."/>
            <person name="Matsuo Y."/>
            <person name="Shizuri Y."/>
            <person name="Ichikawa N."/>
            <person name="Fujita N."/>
            <person name="Omura S."/>
            <person name="Takahashi Y."/>
        </authorList>
    </citation>
    <scope>NUCLEOTIDE SEQUENCE [LARGE SCALE GENOMIC DNA]</scope>
    <source>
        <strain evidence="9">NBRC 103263 / KCTC 29153 / YM16-304</strain>
    </source>
</reference>
<feature type="transmembrane region" description="Helical" evidence="6">
    <location>
        <begin position="22"/>
        <end position="42"/>
    </location>
</feature>
<evidence type="ECO:0000256" key="1">
    <source>
        <dbReference type="ARBA" id="ARBA00004141"/>
    </source>
</evidence>
<feature type="transmembrane region" description="Helical" evidence="6">
    <location>
        <begin position="181"/>
        <end position="200"/>
    </location>
</feature>
<evidence type="ECO:0000256" key="6">
    <source>
        <dbReference type="SAM" id="Phobius"/>
    </source>
</evidence>
<organism evidence="8 9">
    <name type="scientific">Ilumatobacter coccineus (strain NBRC 103263 / KCTC 29153 / YM16-304)</name>
    <dbReference type="NCBI Taxonomy" id="1313172"/>
    <lineage>
        <taxon>Bacteria</taxon>
        <taxon>Bacillati</taxon>
        <taxon>Actinomycetota</taxon>
        <taxon>Acidimicrobiia</taxon>
        <taxon>Acidimicrobiales</taxon>
        <taxon>Ilumatobacteraceae</taxon>
        <taxon>Ilumatobacter</taxon>
    </lineage>
</organism>
<keyword evidence="3 6" id="KW-0812">Transmembrane</keyword>
<sequence length="301" mass="31705">MQAAPTPQGPISRWLSTAQPEALFVLSAVAQYVGAALAVVLFDEVEPQTVAWFRIIGAAAALLLVSRGWWRGWTRRQLVGVAVFGLATSLMNIFFYLAINRIDLGKGVTIEFIGPIAVAAATTRSGRNALALAFAIAGVAVLGGVELADNAVGLVYILIASALWAAYIVVGSRVAQVDRGVAGLGLGLAIGSILTAPIGAPWSGPVWVAPSLLAMCLLVGVFSNAIGYGIDQFTMRRIPIRRFSLLLALLPVTASLIGWIALDQRPTTIDLLGIALVLVGVTVQERDQIERVEATVRTDPA</sequence>
<dbReference type="Proteomes" id="UP000011863">
    <property type="component" value="Chromosome"/>
</dbReference>
<evidence type="ECO:0000256" key="5">
    <source>
        <dbReference type="ARBA" id="ARBA00023136"/>
    </source>
</evidence>
<evidence type="ECO:0000313" key="8">
    <source>
        <dbReference type="EMBL" id="BAN03213.1"/>
    </source>
</evidence>
<keyword evidence="5 6" id="KW-0472">Membrane</keyword>
<dbReference type="PANTHER" id="PTHR32322:SF2">
    <property type="entry name" value="EAMA DOMAIN-CONTAINING PROTEIN"/>
    <property type="match status" value="1"/>
</dbReference>
<feature type="domain" description="EamA" evidence="7">
    <location>
        <begin position="153"/>
        <end position="282"/>
    </location>
</feature>
<evidence type="ECO:0000256" key="4">
    <source>
        <dbReference type="ARBA" id="ARBA00022989"/>
    </source>
</evidence>
<dbReference type="AlphaFoldDB" id="A0A6C7EA54"/>
<keyword evidence="9" id="KW-1185">Reference proteome</keyword>
<dbReference type="GO" id="GO:0016020">
    <property type="term" value="C:membrane"/>
    <property type="evidence" value="ECO:0007669"/>
    <property type="project" value="UniProtKB-SubCell"/>
</dbReference>
<dbReference type="OrthoDB" id="9815120at2"/>
<comment type="similarity">
    <text evidence="2">Belongs to the EamA transporter family.</text>
</comment>
<feature type="transmembrane region" description="Helical" evidence="6">
    <location>
        <begin position="242"/>
        <end position="261"/>
    </location>
</feature>
<dbReference type="InterPro" id="IPR000620">
    <property type="entry name" value="EamA_dom"/>
</dbReference>
<evidence type="ECO:0000256" key="2">
    <source>
        <dbReference type="ARBA" id="ARBA00007362"/>
    </source>
</evidence>
<feature type="transmembrane region" description="Helical" evidence="6">
    <location>
        <begin position="48"/>
        <end position="66"/>
    </location>
</feature>
<evidence type="ECO:0000256" key="3">
    <source>
        <dbReference type="ARBA" id="ARBA00022692"/>
    </source>
</evidence>
<dbReference type="SUPFAM" id="SSF103481">
    <property type="entry name" value="Multidrug resistance efflux transporter EmrE"/>
    <property type="match status" value="1"/>
</dbReference>
<feature type="transmembrane region" description="Helical" evidence="6">
    <location>
        <begin position="129"/>
        <end position="145"/>
    </location>
</feature>
<dbReference type="PANTHER" id="PTHR32322">
    <property type="entry name" value="INNER MEMBRANE TRANSPORTER"/>
    <property type="match status" value="1"/>
</dbReference>
<feature type="transmembrane region" description="Helical" evidence="6">
    <location>
        <begin position="206"/>
        <end position="230"/>
    </location>
</feature>
<gene>
    <name evidence="8" type="ORF">YM304_28990</name>
</gene>
<evidence type="ECO:0000259" key="7">
    <source>
        <dbReference type="Pfam" id="PF00892"/>
    </source>
</evidence>
<dbReference type="RefSeq" id="WP_015442460.1">
    <property type="nucleotide sequence ID" value="NC_020520.1"/>
</dbReference>
<keyword evidence="4 6" id="KW-1133">Transmembrane helix</keyword>